<evidence type="ECO:0000313" key="3">
    <source>
        <dbReference type="Proteomes" id="UP000319449"/>
    </source>
</evidence>
<comment type="caution">
    <text evidence="2">The sequence shown here is derived from an EMBL/GenBank/DDBJ whole genome shotgun (WGS) entry which is preliminary data.</text>
</comment>
<reference evidence="2 3" key="1">
    <citation type="submission" date="2019-07" db="EMBL/GenBank/DDBJ databases">
        <title>Genomic Encyclopedia of Archaeal and Bacterial Type Strains, Phase II (KMG-II): from individual species to whole genera.</title>
        <authorList>
            <person name="Goeker M."/>
        </authorList>
    </citation>
    <scope>NUCLEOTIDE SEQUENCE [LARGE SCALE GENOMIC DNA]</scope>
    <source>
        <strain evidence="2 3">ATCC BAA-1139</strain>
    </source>
</reference>
<keyword evidence="1" id="KW-1133">Transmembrane helix</keyword>
<protein>
    <submittedName>
        <fullName evidence="2">Uncharacterized protein</fullName>
    </submittedName>
</protein>
<gene>
    <name evidence="2" type="ORF">JN12_03785</name>
</gene>
<evidence type="ECO:0000313" key="2">
    <source>
        <dbReference type="EMBL" id="TWJ13533.1"/>
    </source>
</evidence>
<keyword evidence="1" id="KW-0812">Transmembrane</keyword>
<dbReference type="EMBL" id="VLLN01000038">
    <property type="protein sequence ID" value="TWJ13533.1"/>
    <property type="molecule type" value="Genomic_DNA"/>
</dbReference>
<keyword evidence="1" id="KW-0472">Membrane</keyword>
<keyword evidence="3" id="KW-1185">Reference proteome</keyword>
<feature type="transmembrane region" description="Helical" evidence="1">
    <location>
        <begin position="6"/>
        <end position="24"/>
    </location>
</feature>
<dbReference type="AlphaFoldDB" id="A0A562V6N7"/>
<name>A0A562V6N7_9BACT</name>
<organism evidence="2 3">
    <name type="scientific">Geobacter argillaceus</name>
    <dbReference type="NCBI Taxonomy" id="345631"/>
    <lineage>
        <taxon>Bacteria</taxon>
        <taxon>Pseudomonadati</taxon>
        <taxon>Thermodesulfobacteriota</taxon>
        <taxon>Desulfuromonadia</taxon>
        <taxon>Geobacterales</taxon>
        <taxon>Geobacteraceae</taxon>
        <taxon>Geobacter</taxon>
    </lineage>
</organism>
<evidence type="ECO:0000256" key="1">
    <source>
        <dbReference type="SAM" id="Phobius"/>
    </source>
</evidence>
<proteinExistence type="predicted"/>
<accession>A0A562V6N7</accession>
<dbReference type="Proteomes" id="UP000319449">
    <property type="component" value="Unassembled WGS sequence"/>
</dbReference>
<sequence length="73" mass="7900">MEPFVIVAAAIVAYCSWLALVDELRDWRLLRRRERAADPRPSAVRAAPPVASRAAYPGDGGGVRWPVIAKGSA</sequence>